<feature type="domain" description="Prephenate/arogenate dehydrogenase" evidence="3">
    <location>
        <begin position="5"/>
        <end position="283"/>
    </location>
</feature>
<name>A0A0V9UHB1_9NOCA</name>
<sequence>MTTPGRVVVAGGCGAVGALLTAALRAAGRQVLVVDPAADPAAPGMLRADLTAPDTRLAAALDGADIVVLAVPDVVAGAALPVLARLLPPHALLVETLSVKTPIAAALHTYRPGAPALGINPMFAPDLGLPGRPVLTVRHHDAPMVAEFVAALRDWDATVVETTADEHDRITAAVQVLTHAAILAFGIALDRLDVPEAAAQVAAPPHTVLRALLARVSGGTAEVYHDIQLTNPYAATARRALAEAVADLDAATDALPDFAALLDRARAALGDGQPAAAQLCAQLFAALPRDPGAVGGPSEERSRT</sequence>
<dbReference type="GO" id="GO:0004665">
    <property type="term" value="F:prephenate dehydrogenase (NADP+) activity"/>
    <property type="evidence" value="ECO:0007669"/>
    <property type="project" value="InterPro"/>
</dbReference>
<dbReference type="AlphaFoldDB" id="A0A0V9UHB1"/>
<dbReference type="Proteomes" id="UP000053060">
    <property type="component" value="Unassembled WGS sequence"/>
</dbReference>
<dbReference type="GO" id="GO:0070403">
    <property type="term" value="F:NAD+ binding"/>
    <property type="evidence" value="ECO:0007669"/>
    <property type="project" value="TreeGrafter"/>
</dbReference>
<reference evidence="5" key="1">
    <citation type="submission" date="2015-01" db="EMBL/GenBank/DDBJ databases">
        <title>Draft genome sequence of Rhodococcus pyridinivorans strain KG-16, a hydrocarbon-degrading bacterium.</title>
        <authorList>
            <person name="Aggarwal R.K."/>
            <person name="Dawar C."/>
        </authorList>
    </citation>
    <scope>NUCLEOTIDE SEQUENCE [LARGE SCALE GENOMIC DNA]</scope>
    <source>
        <strain evidence="5">KG-16</strain>
    </source>
</reference>
<dbReference type="InterPro" id="IPR036291">
    <property type="entry name" value="NAD(P)-bd_dom_sf"/>
</dbReference>
<protein>
    <submittedName>
        <fullName evidence="4">Prephenate dehydrogenase</fullName>
    </submittedName>
</protein>
<dbReference type="InterPro" id="IPR046825">
    <property type="entry name" value="PDH_C"/>
</dbReference>
<reference evidence="4 5" key="2">
    <citation type="journal article" date="2016" name="Genome Announc.">
        <title>Draft Genome Sequence of a Versatile Hydrocarbon-Degrading Bacterium, Rhodococcus pyridinivorans Strain KG-16, Collected from Oil Fields in India.</title>
        <authorList>
            <person name="Aggarwal R.K."/>
            <person name="Dawar C."/>
            <person name="Phanindranath R."/>
            <person name="Mutnuri L."/>
            <person name="Dayal A.M."/>
        </authorList>
    </citation>
    <scope>NUCLEOTIDE SEQUENCE [LARGE SCALE GENOMIC DNA]</scope>
    <source>
        <strain evidence="4 5">KG-16</strain>
    </source>
</reference>
<dbReference type="EMBL" id="AZXY01000009">
    <property type="protein sequence ID" value="KSZ57361.1"/>
    <property type="molecule type" value="Genomic_DNA"/>
</dbReference>
<dbReference type="SUPFAM" id="SSF51735">
    <property type="entry name" value="NAD(P)-binding Rossmann-fold domains"/>
    <property type="match status" value="1"/>
</dbReference>
<comment type="caution">
    <text evidence="4">The sequence shown here is derived from an EMBL/GenBank/DDBJ whole genome shotgun (WGS) entry which is preliminary data.</text>
</comment>
<evidence type="ECO:0000256" key="2">
    <source>
        <dbReference type="ARBA" id="ARBA00023002"/>
    </source>
</evidence>
<dbReference type="GO" id="GO:0008977">
    <property type="term" value="F:prephenate dehydrogenase (NAD+) activity"/>
    <property type="evidence" value="ECO:0007669"/>
    <property type="project" value="InterPro"/>
</dbReference>
<evidence type="ECO:0000259" key="3">
    <source>
        <dbReference type="PROSITE" id="PS51176"/>
    </source>
</evidence>
<dbReference type="SUPFAM" id="SSF48179">
    <property type="entry name" value="6-phosphogluconate dehydrogenase C-terminal domain-like"/>
    <property type="match status" value="1"/>
</dbReference>
<dbReference type="PANTHER" id="PTHR21363">
    <property type="entry name" value="PREPHENATE DEHYDROGENASE"/>
    <property type="match status" value="1"/>
</dbReference>
<dbReference type="Gene3D" id="3.40.50.720">
    <property type="entry name" value="NAD(P)-binding Rossmann-like Domain"/>
    <property type="match status" value="1"/>
</dbReference>
<gene>
    <name evidence="4" type="ORF">Z045_17900</name>
</gene>
<dbReference type="InterPro" id="IPR008927">
    <property type="entry name" value="6-PGluconate_DH-like_C_sf"/>
</dbReference>
<dbReference type="InterPro" id="IPR050812">
    <property type="entry name" value="Preph/Arog_dehydrog"/>
</dbReference>
<dbReference type="RefSeq" id="WP_060653049.1">
    <property type="nucleotide sequence ID" value="NZ_AZXY01000009.1"/>
</dbReference>
<dbReference type="PROSITE" id="PS51176">
    <property type="entry name" value="PDH_ADH"/>
    <property type="match status" value="1"/>
</dbReference>
<dbReference type="PATRIC" id="fig|1441730.3.peg.3732"/>
<dbReference type="Pfam" id="PF20463">
    <property type="entry name" value="PDH_C"/>
    <property type="match status" value="1"/>
</dbReference>
<proteinExistence type="inferred from homology"/>
<organism evidence="4 5">
    <name type="scientific">Rhodococcus pyridinivorans KG-16</name>
    <dbReference type="NCBI Taxonomy" id="1441730"/>
    <lineage>
        <taxon>Bacteria</taxon>
        <taxon>Bacillati</taxon>
        <taxon>Actinomycetota</taxon>
        <taxon>Actinomycetes</taxon>
        <taxon>Mycobacteriales</taxon>
        <taxon>Nocardiaceae</taxon>
        <taxon>Rhodococcus</taxon>
    </lineage>
</organism>
<evidence type="ECO:0000313" key="5">
    <source>
        <dbReference type="Proteomes" id="UP000053060"/>
    </source>
</evidence>
<evidence type="ECO:0000256" key="1">
    <source>
        <dbReference type="ARBA" id="ARBA00007964"/>
    </source>
</evidence>
<dbReference type="Gene3D" id="1.10.3660.10">
    <property type="entry name" value="6-phosphogluconate dehydrogenase C-terminal like domain"/>
    <property type="match status" value="1"/>
</dbReference>
<accession>A0A0V9UHB1</accession>
<dbReference type="InterPro" id="IPR003099">
    <property type="entry name" value="Prephen_DH"/>
</dbReference>
<comment type="similarity">
    <text evidence="1">Belongs to the prephenate/arogenate dehydrogenase family.</text>
</comment>
<evidence type="ECO:0000313" key="4">
    <source>
        <dbReference type="EMBL" id="KSZ57361.1"/>
    </source>
</evidence>
<dbReference type="GO" id="GO:0006571">
    <property type="term" value="P:tyrosine biosynthetic process"/>
    <property type="evidence" value="ECO:0007669"/>
    <property type="project" value="InterPro"/>
</dbReference>
<dbReference type="PANTHER" id="PTHR21363:SF0">
    <property type="entry name" value="PREPHENATE DEHYDROGENASE [NADP(+)]"/>
    <property type="match status" value="1"/>
</dbReference>
<keyword evidence="2" id="KW-0560">Oxidoreductase</keyword>